<feature type="compositionally biased region" description="Gly residues" evidence="1">
    <location>
        <begin position="734"/>
        <end position="748"/>
    </location>
</feature>
<feature type="compositionally biased region" description="Basic and acidic residues" evidence="1">
    <location>
        <begin position="575"/>
        <end position="591"/>
    </location>
</feature>
<name>A0AAD5VZH0_9AGAR</name>
<feature type="compositionally biased region" description="Basic residues" evidence="1">
    <location>
        <begin position="1"/>
        <end position="11"/>
    </location>
</feature>
<evidence type="ECO:0000256" key="1">
    <source>
        <dbReference type="SAM" id="MobiDB-lite"/>
    </source>
</evidence>
<reference evidence="3" key="1">
    <citation type="submission" date="2022-07" db="EMBL/GenBank/DDBJ databases">
        <title>Genome Sequence of Leucocoprinus birnbaumii.</title>
        <authorList>
            <person name="Buettner E."/>
        </authorList>
    </citation>
    <scope>NUCLEOTIDE SEQUENCE</scope>
    <source>
        <strain evidence="3">VT141</strain>
    </source>
</reference>
<dbReference type="InterPro" id="IPR005036">
    <property type="entry name" value="CBM21_dom"/>
</dbReference>
<dbReference type="Gene3D" id="2.60.40.2440">
    <property type="entry name" value="Carbohydrate binding type-21 domain"/>
    <property type="match status" value="1"/>
</dbReference>
<accession>A0AAD5VZH0</accession>
<proteinExistence type="predicted"/>
<gene>
    <name evidence="3" type="ORF">NP233_g1773</name>
</gene>
<dbReference type="PROSITE" id="PS51159">
    <property type="entry name" value="CBM21"/>
    <property type="match status" value="1"/>
</dbReference>
<dbReference type="Pfam" id="PF03370">
    <property type="entry name" value="CBM_21"/>
    <property type="match status" value="1"/>
</dbReference>
<sequence>MATVRLFKRSAKPANLLRKPNGEDTETETEGELSTGSSGIIRGATAVSLAFPKSPLGHHHHHHPPQSIQYEIDEAESSTVPMKNPPPYANTYLESLTYSPKSTSGAPQSLSGTLLVRNLAYEKQVAVRFTMDDWQTTSEVSARHATSLHTLPTEFMSSSSLTYGDVAQALSDGGVPQWDRFRFMIRLEDYAANLSKRKMFLVIRYIAKPSTGPIESWDNNKGRNYKIVFKQVLQPTPSASTTTTPSVQLPQRGRVFAVSSPPSFGPVMTPTTAYTTPLPASMTEHAHLVAQTTLSRLKKLNLRNYAAPSTTTPSSATTTSPNVPAPSSAGPTEAPQGVKEGMEVFGGLPAHVGVPTTAVQTEKEKKDEEESSSDEESLKTPTNVRSRTPSPPTGKAQTQEYRFPTSPSSKARITADPIPVLTFSSSSSSSTSPSSSNASSVESTPTIGGLMPIDIRQHQPSRSDVLSPLEMGTSPPFSTLPEYAFGSRGERDVNPGLTKRREMIHGHHHHHPSVHAHQLQAHDRSFSYPAAGRPSRSPPTSPKTSRDDSATPSASTESYFPWALNGLGPLGETPKSPEEVKRMLAGIREKSTSSPVRKGSSLTSSPVESGRSSPVKRDVSPLKRSPSPLKGERKVVQGGDEGVVSPQPRRDWSKVGSSGWTSPIPLGASTSTSSTTSTASTSSSGSTDESSETTPTATANGHSDLIYQAVVKQWCFAQGPSPISLGPRQSEGSSGKGNGKSGGRGLVV</sequence>
<dbReference type="PANTHER" id="PTHR12307">
    <property type="entry name" value="PROTEIN PHOSPHATASE 1 REGULATORY SUBUNIT"/>
    <property type="match status" value="1"/>
</dbReference>
<feature type="region of interest" description="Disordered" evidence="1">
    <location>
        <begin position="307"/>
        <end position="494"/>
    </location>
</feature>
<comment type="caution">
    <text evidence="3">The sequence shown here is derived from an EMBL/GenBank/DDBJ whole genome shotgun (WGS) entry which is preliminary data.</text>
</comment>
<dbReference type="GO" id="GO:0008157">
    <property type="term" value="F:protein phosphatase 1 binding"/>
    <property type="evidence" value="ECO:0007669"/>
    <property type="project" value="TreeGrafter"/>
</dbReference>
<feature type="compositionally biased region" description="Polar residues" evidence="1">
    <location>
        <begin position="592"/>
        <end position="612"/>
    </location>
</feature>
<feature type="compositionally biased region" description="Polar residues" evidence="1">
    <location>
        <begin position="379"/>
        <end position="388"/>
    </location>
</feature>
<evidence type="ECO:0000313" key="3">
    <source>
        <dbReference type="EMBL" id="KAJ3574439.1"/>
    </source>
</evidence>
<dbReference type="InterPro" id="IPR050782">
    <property type="entry name" value="PP1_regulatory_subunit_3"/>
</dbReference>
<keyword evidence="4" id="KW-1185">Reference proteome</keyword>
<dbReference type="EMBL" id="JANIEX010000068">
    <property type="protein sequence ID" value="KAJ3574439.1"/>
    <property type="molecule type" value="Genomic_DNA"/>
</dbReference>
<feature type="compositionally biased region" description="Polar residues" evidence="1">
    <location>
        <begin position="395"/>
        <end position="411"/>
    </location>
</feature>
<dbReference type="PANTHER" id="PTHR12307:SF36">
    <property type="entry name" value="GLYCOGEN-BINDING SUBUNIT 76A"/>
    <property type="match status" value="1"/>
</dbReference>
<protein>
    <recommendedName>
        <fullName evidence="2">CBM21 domain-containing protein</fullName>
    </recommendedName>
</protein>
<feature type="domain" description="CBM21" evidence="2">
    <location>
        <begin position="88"/>
        <end position="228"/>
    </location>
</feature>
<dbReference type="GO" id="GO:0005979">
    <property type="term" value="P:regulation of glycogen biosynthetic process"/>
    <property type="evidence" value="ECO:0007669"/>
    <property type="project" value="TreeGrafter"/>
</dbReference>
<dbReference type="GO" id="GO:2001069">
    <property type="term" value="F:glycogen binding"/>
    <property type="evidence" value="ECO:0007669"/>
    <property type="project" value="TreeGrafter"/>
</dbReference>
<dbReference type="GO" id="GO:0000164">
    <property type="term" value="C:protein phosphatase type 1 complex"/>
    <property type="evidence" value="ECO:0007669"/>
    <property type="project" value="TreeGrafter"/>
</dbReference>
<dbReference type="InterPro" id="IPR038175">
    <property type="entry name" value="CBM21_dom_sf"/>
</dbReference>
<feature type="region of interest" description="Disordered" evidence="1">
    <location>
        <begin position="527"/>
        <end position="700"/>
    </location>
</feature>
<feature type="compositionally biased region" description="Low complexity" evidence="1">
    <location>
        <begin position="668"/>
        <end position="699"/>
    </location>
</feature>
<organism evidence="3 4">
    <name type="scientific">Leucocoprinus birnbaumii</name>
    <dbReference type="NCBI Taxonomy" id="56174"/>
    <lineage>
        <taxon>Eukaryota</taxon>
        <taxon>Fungi</taxon>
        <taxon>Dikarya</taxon>
        <taxon>Basidiomycota</taxon>
        <taxon>Agaricomycotina</taxon>
        <taxon>Agaricomycetes</taxon>
        <taxon>Agaricomycetidae</taxon>
        <taxon>Agaricales</taxon>
        <taxon>Agaricineae</taxon>
        <taxon>Agaricaceae</taxon>
        <taxon>Leucocoprinus</taxon>
    </lineage>
</organism>
<evidence type="ECO:0000259" key="2">
    <source>
        <dbReference type="PROSITE" id="PS51159"/>
    </source>
</evidence>
<feature type="region of interest" description="Disordered" evidence="1">
    <location>
        <begin position="718"/>
        <end position="748"/>
    </location>
</feature>
<feature type="region of interest" description="Disordered" evidence="1">
    <location>
        <begin position="1"/>
        <end position="39"/>
    </location>
</feature>
<dbReference type="AlphaFoldDB" id="A0AAD5VZH0"/>
<evidence type="ECO:0000313" key="4">
    <source>
        <dbReference type="Proteomes" id="UP001213000"/>
    </source>
</evidence>
<feature type="compositionally biased region" description="Low complexity" evidence="1">
    <location>
        <begin position="307"/>
        <end position="329"/>
    </location>
</feature>
<dbReference type="Proteomes" id="UP001213000">
    <property type="component" value="Unassembled WGS sequence"/>
</dbReference>
<feature type="compositionally biased region" description="Low complexity" evidence="1">
    <location>
        <begin position="424"/>
        <end position="443"/>
    </location>
</feature>